<dbReference type="Proteomes" id="UP000487989">
    <property type="component" value="Unassembled WGS sequence"/>
</dbReference>
<evidence type="ECO:0000259" key="1">
    <source>
        <dbReference type="Pfam" id="PF13577"/>
    </source>
</evidence>
<dbReference type="Gene3D" id="3.10.450.50">
    <property type="match status" value="1"/>
</dbReference>
<dbReference type="InterPro" id="IPR032710">
    <property type="entry name" value="NTF2-like_dom_sf"/>
</dbReference>
<protein>
    <submittedName>
        <fullName evidence="2">Nuclear transport factor 2 family protein</fullName>
    </submittedName>
</protein>
<accession>A0A6I0LTC6</accession>
<dbReference type="RefSeq" id="WP_151882307.1">
    <property type="nucleotide sequence ID" value="NZ_WCTH01000006.1"/>
</dbReference>
<evidence type="ECO:0000313" key="3">
    <source>
        <dbReference type="Proteomes" id="UP000487989"/>
    </source>
</evidence>
<dbReference type="Pfam" id="PF13577">
    <property type="entry name" value="SnoaL_4"/>
    <property type="match status" value="1"/>
</dbReference>
<dbReference type="CDD" id="cd00531">
    <property type="entry name" value="NTF2_like"/>
    <property type="match status" value="1"/>
</dbReference>
<reference evidence="2 3" key="1">
    <citation type="journal article" date="2019" name="Nat. Med.">
        <title>A library of human gut bacterial isolates paired with longitudinal multiomics data enables mechanistic microbiome research.</title>
        <authorList>
            <person name="Poyet M."/>
            <person name="Groussin M."/>
            <person name="Gibbons S.M."/>
            <person name="Avila-Pacheco J."/>
            <person name="Jiang X."/>
            <person name="Kearney S.M."/>
            <person name="Perrotta A.R."/>
            <person name="Berdy B."/>
            <person name="Zhao S."/>
            <person name="Lieberman T.D."/>
            <person name="Swanson P.K."/>
            <person name="Smith M."/>
            <person name="Roesemann S."/>
            <person name="Alexander J.E."/>
            <person name="Rich S.A."/>
            <person name="Livny J."/>
            <person name="Vlamakis H."/>
            <person name="Clish C."/>
            <person name="Bullock K."/>
            <person name="Deik A."/>
            <person name="Scott J."/>
            <person name="Pierce K.A."/>
            <person name="Xavier R.J."/>
            <person name="Alm E.J."/>
        </authorList>
    </citation>
    <scope>NUCLEOTIDE SEQUENCE [LARGE SCALE GENOMIC DNA]</scope>
    <source>
        <strain evidence="2 3">BIOML-A3</strain>
    </source>
</reference>
<sequence>MIQEIKDKMELKELVDVFSVLADRKDAKAQELLFTEDAVVNSYGDGKLISTLQGREQIGEGFGNFLALFETVYHINGQQVVTVDGDRATGVSYCQVTLIGKDDKGQRVMSTQGVTYDDEYQRVNGKWLIAGRTSHFVWSDRKTVEE</sequence>
<evidence type="ECO:0000313" key="2">
    <source>
        <dbReference type="EMBL" id="KAB4257588.1"/>
    </source>
</evidence>
<dbReference type="AlphaFoldDB" id="A0A6I0LTC6"/>
<comment type="caution">
    <text evidence="2">The sequence shown here is derived from an EMBL/GenBank/DDBJ whole genome shotgun (WGS) entry which is preliminary data.</text>
</comment>
<proteinExistence type="predicted"/>
<dbReference type="EMBL" id="WCTJ01000004">
    <property type="protein sequence ID" value="KAB4257588.1"/>
    <property type="molecule type" value="Genomic_DNA"/>
</dbReference>
<feature type="domain" description="SnoaL-like" evidence="1">
    <location>
        <begin position="3"/>
        <end position="133"/>
    </location>
</feature>
<dbReference type="SUPFAM" id="SSF54427">
    <property type="entry name" value="NTF2-like"/>
    <property type="match status" value="1"/>
</dbReference>
<organism evidence="2 3">
    <name type="scientific">Bacteroides uniformis</name>
    <dbReference type="NCBI Taxonomy" id="820"/>
    <lineage>
        <taxon>Bacteria</taxon>
        <taxon>Pseudomonadati</taxon>
        <taxon>Bacteroidota</taxon>
        <taxon>Bacteroidia</taxon>
        <taxon>Bacteroidales</taxon>
        <taxon>Bacteroidaceae</taxon>
        <taxon>Bacteroides</taxon>
    </lineage>
</organism>
<name>A0A6I0LTC6_BACUN</name>
<dbReference type="InterPro" id="IPR037401">
    <property type="entry name" value="SnoaL-like"/>
</dbReference>
<gene>
    <name evidence="2" type="ORF">GAP48_03700</name>
</gene>